<feature type="signal peptide" evidence="9">
    <location>
        <begin position="1"/>
        <end position="21"/>
    </location>
</feature>
<dbReference type="AlphaFoldDB" id="A0A8C4X4L1"/>
<dbReference type="Pfam" id="PF06373">
    <property type="entry name" value="CART"/>
    <property type="match status" value="1"/>
</dbReference>
<keyword evidence="8" id="KW-0527">Neuropeptide</keyword>
<dbReference type="InterPro" id="IPR036722">
    <property type="entry name" value="CART_C_sf"/>
</dbReference>
<dbReference type="GO" id="GO:0007218">
    <property type="term" value="P:neuropeptide signaling pathway"/>
    <property type="evidence" value="ECO:0007669"/>
    <property type="project" value="UniProtKB-KW"/>
</dbReference>
<evidence type="ECO:0000256" key="2">
    <source>
        <dbReference type="ARBA" id="ARBA00005294"/>
    </source>
</evidence>
<dbReference type="PANTHER" id="PTHR16655:SF0">
    <property type="entry name" value="COCAINE- AND AMPHETAMINE-REGULATED TRANSCRIPT PROTEIN"/>
    <property type="match status" value="1"/>
</dbReference>
<dbReference type="Proteomes" id="UP000694620">
    <property type="component" value="Chromosome 2"/>
</dbReference>
<reference evidence="10" key="3">
    <citation type="submission" date="2025-09" db="UniProtKB">
        <authorList>
            <consortium name="Ensembl"/>
        </authorList>
    </citation>
    <scope>IDENTIFICATION</scope>
</reference>
<feature type="chain" id="PRO_5034330713" description="Cocaine- and amphetamine-regulated transcript protein" evidence="9">
    <location>
        <begin position="22"/>
        <end position="108"/>
    </location>
</feature>
<evidence type="ECO:0000256" key="4">
    <source>
        <dbReference type="ARBA" id="ARBA00022525"/>
    </source>
</evidence>
<dbReference type="InterPro" id="IPR009106">
    <property type="entry name" value="CART"/>
</dbReference>
<keyword evidence="5" id="KW-0165">Cleavage on pair of basic residues</keyword>
<sequence length="108" mass="12728">MKKAIVFILILFFLMYSVIQSRRVEDRWLDEFPVKTIDSEQEKELLGALQEVLEKLQHRRLSTWDKKFSRVPRCAIGDYCSVKKGARFGKLCDCPQEASCNFFFLKCL</sequence>
<evidence type="ECO:0000313" key="10">
    <source>
        <dbReference type="Ensembl" id="ENSECRP00000005069.1"/>
    </source>
</evidence>
<dbReference type="Gene3D" id="4.10.40.30">
    <property type="entry name" value="CART, C-terminal domain"/>
    <property type="match status" value="1"/>
</dbReference>
<evidence type="ECO:0000256" key="3">
    <source>
        <dbReference type="ARBA" id="ARBA00018493"/>
    </source>
</evidence>
<keyword evidence="7" id="KW-1015">Disulfide bond</keyword>
<evidence type="ECO:0000256" key="1">
    <source>
        <dbReference type="ARBA" id="ARBA00004613"/>
    </source>
</evidence>
<accession>A0A8C4X4L1</accession>
<evidence type="ECO:0000256" key="5">
    <source>
        <dbReference type="ARBA" id="ARBA00022685"/>
    </source>
</evidence>
<name>A0A8C4X4L1_ERPCA</name>
<dbReference type="GO" id="GO:0043410">
    <property type="term" value="P:positive regulation of MAPK cascade"/>
    <property type="evidence" value="ECO:0007669"/>
    <property type="project" value="InterPro"/>
</dbReference>
<evidence type="ECO:0000256" key="6">
    <source>
        <dbReference type="ARBA" id="ARBA00022894"/>
    </source>
</evidence>
<comment type="subcellular location">
    <subcellularLocation>
        <location evidence="1">Secreted</location>
    </subcellularLocation>
</comment>
<dbReference type="GeneTree" id="ENSGT00390000018319"/>
<dbReference type="OrthoDB" id="8911843at2759"/>
<dbReference type="GO" id="GO:0009267">
    <property type="term" value="P:cellular response to starvation"/>
    <property type="evidence" value="ECO:0007669"/>
    <property type="project" value="InterPro"/>
</dbReference>
<reference evidence="10" key="1">
    <citation type="submission" date="2021-06" db="EMBL/GenBank/DDBJ databases">
        <authorList>
            <consortium name="Wellcome Sanger Institute Data Sharing"/>
        </authorList>
    </citation>
    <scope>NUCLEOTIDE SEQUENCE [LARGE SCALE GENOMIC DNA]</scope>
</reference>
<dbReference type="GO" id="GO:0045202">
    <property type="term" value="C:synapse"/>
    <property type="evidence" value="ECO:0007669"/>
    <property type="project" value="GOC"/>
</dbReference>
<keyword evidence="4" id="KW-0964">Secreted</keyword>
<dbReference type="PANTHER" id="PTHR16655">
    <property type="entry name" value="COCAINE AND AMPHETAMINE REGULATED TRANSCRIPT PROTEIN"/>
    <property type="match status" value="1"/>
</dbReference>
<dbReference type="RefSeq" id="XP_028647424.1">
    <property type="nucleotide sequence ID" value="XM_028791591.2"/>
</dbReference>
<evidence type="ECO:0000313" key="11">
    <source>
        <dbReference type="Proteomes" id="UP000694620"/>
    </source>
</evidence>
<dbReference type="GO" id="GO:0008343">
    <property type="term" value="P:adult feeding behavior"/>
    <property type="evidence" value="ECO:0007669"/>
    <property type="project" value="InterPro"/>
</dbReference>
<keyword evidence="11" id="KW-1185">Reference proteome</keyword>
<dbReference type="SUPFAM" id="SSF64546">
    <property type="entry name" value="Satiety factor CART (cocaine and amphetamine regulated transcript)"/>
    <property type="match status" value="1"/>
</dbReference>
<dbReference type="GO" id="GO:0032099">
    <property type="term" value="P:negative regulation of appetite"/>
    <property type="evidence" value="ECO:0007669"/>
    <property type="project" value="InterPro"/>
</dbReference>
<comment type="similarity">
    <text evidence="2">Belongs to the CART family.</text>
</comment>
<keyword evidence="9" id="KW-0732">Signal</keyword>
<dbReference type="GO" id="GO:0005184">
    <property type="term" value="F:neuropeptide hormone activity"/>
    <property type="evidence" value="ECO:0007669"/>
    <property type="project" value="InterPro"/>
</dbReference>
<evidence type="ECO:0000256" key="8">
    <source>
        <dbReference type="ARBA" id="ARBA00023320"/>
    </source>
</evidence>
<keyword evidence="6" id="KW-0529">Neurotransmitter</keyword>
<dbReference type="Ensembl" id="ENSECRT00000005152.1">
    <property type="protein sequence ID" value="ENSECRP00000005069.1"/>
    <property type="gene ID" value="ENSECRG00000003430.1"/>
</dbReference>
<evidence type="ECO:0000256" key="7">
    <source>
        <dbReference type="ARBA" id="ARBA00023157"/>
    </source>
</evidence>
<proteinExistence type="inferred from homology"/>
<dbReference type="GeneID" id="114642764"/>
<dbReference type="GO" id="GO:0007268">
    <property type="term" value="P:chemical synaptic transmission"/>
    <property type="evidence" value="ECO:0007669"/>
    <property type="project" value="UniProtKB-KW"/>
</dbReference>
<dbReference type="CDD" id="cd22741">
    <property type="entry name" value="CART_CTD-like"/>
    <property type="match status" value="1"/>
</dbReference>
<gene>
    <name evidence="10" type="primary">LOC114642764</name>
</gene>
<dbReference type="GO" id="GO:0005615">
    <property type="term" value="C:extracellular space"/>
    <property type="evidence" value="ECO:0007669"/>
    <property type="project" value="InterPro"/>
</dbReference>
<evidence type="ECO:0000256" key="9">
    <source>
        <dbReference type="SAM" id="SignalP"/>
    </source>
</evidence>
<reference evidence="10" key="2">
    <citation type="submission" date="2025-08" db="UniProtKB">
        <authorList>
            <consortium name="Ensembl"/>
        </authorList>
    </citation>
    <scope>IDENTIFICATION</scope>
</reference>
<protein>
    <recommendedName>
        <fullName evidence="3">Cocaine- and amphetamine-regulated transcript protein</fullName>
    </recommendedName>
</protein>
<organism evidence="10 11">
    <name type="scientific">Erpetoichthys calabaricus</name>
    <name type="common">Rope fish</name>
    <name type="synonym">Calamoichthys calabaricus</name>
    <dbReference type="NCBI Taxonomy" id="27687"/>
    <lineage>
        <taxon>Eukaryota</taxon>
        <taxon>Metazoa</taxon>
        <taxon>Chordata</taxon>
        <taxon>Craniata</taxon>
        <taxon>Vertebrata</taxon>
        <taxon>Euteleostomi</taxon>
        <taxon>Actinopterygii</taxon>
        <taxon>Polypteriformes</taxon>
        <taxon>Polypteridae</taxon>
        <taxon>Erpetoichthys</taxon>
    </lineage>
</organism>